<dbReference type="EMBL" id="CAJEWN010001381">
    <property type="protein sequence ID" value="CAD2196967.1"/>
    <property type="molecule type" value="Genomic_DNA"/>
</dbReference>
<dbReference type="EMBL" id="CAJEWN010001183">
    <property type="protein sequence ID" value="CAD2195146.1"/>
    <property type="molecule type" value="Genomic_DNA"/>
</dbReference>
<dbReference type="Proteomes" id="UP000580250">
    <property type="component" value="Unassembled WGS sequence"/>
</dbReference>
<feature type="chain" id="PRO_5036394692" evidence="1">
    <location>
        <begin position="19"/>
        <end position="54"/>
    </location>
</feature>
<evidence type="ECO:0000313" key="4">
    <source>
        <dbReference type="Proteomes" id="UP000580250"/>
    </source>
</evidence>
<proteinExistence type="predicted"/>
<evidence type="ECO:0000313" key="2">
    <source>
        <dbReference type="EMBL" id="CAD2195146.1"/>
    </source>
</evidence>
<comment type="caution">
    <text evidence="2">The sequence shown here is derived from an EMBL/GenBank/DDBJ whole genome shotgun (WGS) entry which is preliminary data.</text>
</comment>
<name>A0A6V7X726_MELEN</name>
<organism evidence="2 4">
    <name type="scientific">Meloidogyne enterolobii</name>
    <name type="common">Root-knot nematode worm</name>
    <name type="synonym">Meloidogyne mayaguensis</name>
    <dbReference type="NCBI Taxonomy" id="390850"/>
    <lineage>
        <taxon>Eukaryota</taxon>
        <taxon>Metazoa</taxon>
        <taxon>Ecdysozoa</taxon>
        <taxon>Nematoda</taxon>
        <taxon>Chromadorea</taxon>
        <taxon>Rhabditida</taxon>
        <taxon>Tylenchina</taxon>
        <taxon>Tylenchomorpha</taxon>
        <taxon>Tylenchoidea</taxon>
        <taxon>Meloidogynidae</taxon>
        <taxon>Meloidogyninae</taxon>
        <taxon>Meloidogyne</taxon>
    </lineage>
</organism>
<evidence type="ECO:0000256" key="1">
    <source>
        <dbReference type="SAM" id="SignalP"/>
    </source>
</evidence>
<dbReference type="AlphaFoldDB" id="A0A6V7X726"/>
<evidence type="ECO:0000313" key="3">
    <source>
        <dbReference type="EMBL" id="CAD2196967.1"/>
    </source>
</evidence>
<gene>
    <name evidence="2" type="ORF">MENT_LOCUS48211</name>
    <name evidence="3" type="ORF">MENT_LOCUS50173</name>
</gene>
<accession>A0A6V7X726</accession>
<feature type="signal peptide" evidence="1">
    <location>
        <begin position="1"/>
        <end position="18"/>
    </location>
</feature>
<keyword evidence="1" id="KW-0732">Signal</keyword>
<sequence>MLLIFFIQFKMLLDISSPSPSPSSETILLAAKVVGANAAKIGIEIKIREDLIFG</sequence>
<reference evidence="2 4" key="1">
    <citation type="submission" date="2020-08" db="EMBL/GenBank/DDBJ databases">
        <authorList>
            <person name="Koutsovoulos G."/>
            <person name="Danchin GJ E."/>
        </authorList>
    </citation>
    <scope>NUCLEOTIDE SEQUENCE [LARGE SCALE GENOMIC DNA]</scope>
</reference>
<protein>
    <submittedName>
        <fullName evidence="2">Uncharacterized protein</fullName>
    </submittedName>
</protein>